<name>A0ABN0BIK6_BACFG</name>
<evidence type="ECO:0008006" key="3">
    <source>
        <dbReference type="Google" id="ProtNLM"/>
    </source>
</evidence>
<dbReference type="Proteomes" id="UP000005101">
    <property type="component" value="Unassembled WGS sequence"/>
</dbReference>
<reference evidence="1 2" key="1">
    <citation type="submission" date="2008-12" db="EMBL/GenBank/DDBJ databases">
        <title>Annotation of Bacteroides fragilis strain 3_1_12.</title>
        <authorList>
            <consortium name="The Broad Institute Genome Sequencing Platform"/>
            <person name="Ward D."/>
            <person name="Young S.K."/>
            <person name="Kodira C.D."/>
            <person name="Zeng Q."/>
            <person name="Koehrsen M."/>
            <person name="Alvarado L."/>
            <person name="Berlin A."/>
            <person name="Borenstein D."/>
            <person name="Chen Z."/>
            <person name="Engels R."/>
            <person name="Freedman E."/>
            <person name="Gellesch M."/>
            <person name="Goldberg J."/>
            <person name="Griggs A."/>
            <person name="Gujja S."/>
            <person name="Heiman D."/>
            <person name="Hepburn T."/>
            <person name="Howarth C."/>
            <person name="Jen D."/>
            <person name="Larson L."/>
            <person name="Lewis B."/>
            <person name="Mehta T."/>
            <person name="Park D."/>
            <person name="Pearson M."/>
            <person name="Roberts A."/>
            <person name="Saif S."/>
            <person name="Shea T."/>
            <person name="Shenoy N."/>
            <person name="Sisk P."/>
            <person name="Stolte C."/>
            <person name="Sykes S."/>
            <person name="Walk T."/>
            <person name="White J."/>
            <person name="Yandava C."/>
            <person name="Allen-Vercoe E."/>
            <person name="Strauss J."/>
            <person name="Ambrose C."/>
            <person name="Lander E."/>
            <person name="Nusbaum C."/>
            <person name="Galagan J."/>
            <person name="Birren B."/>
        </authorList>
    </citation>
    <scope>NUCLEOTIDE SEQUENCE [LARGE SCALE GENOMIC DNA]</scope>
    <source>
        <strain evidence="1 2">3_1_12</strain>
    </source>
</reference>
<keyword evidence="2" id="KW-1185">Reference proteome</keyword>
<evidence type="ECO:0000313" key="2">
    <source>
        <dbReference type="Proteomes" id="UP000005101"/>
    </source>
</evidence>
<dbReference type="EMBL" id="EQ973213">
    <property type="protein sequence ID" value="EFR52761.1"/>
    <property type="molecule type" value="Genomic_DNA"/>
</dbReference>
<protein>
    <recommendedName>
        <fullName evidence="3">Transposase</fullName>
    </recommendedName>
</protein>
<evidence type="ECO:0000313" key="1">
    <source>
        <dbReference type="EMBL" id="EFR52761.1"/>
    </source>
</evidence>
<gene>
    <name evidence="1" type="ORF">BFAG_01456</name>
</gene>
<accession>A0ABN0BIK6</accession>
<proteinExistence type="predicted"/>
<organism evidence="1 2">
    <name type="scientific">Bacteroides fragilis 3_1_12</name>
    <dbReference type="NCBI Taxonomy" id="457424"/>
    <lineage>
        <taxon>Bacteria</taxon>
        <taxon>Pseudomonadati</taxon>
        <taxon>Bacteroidota</taxon>
        <taxon>Bacteroidia</taxon>
        <taxon>Bacteroidales</taxon>
        <taxon>Bacteroidaceae</taxon>
        <taxon>Bacteroides</taxon>
    </lineage>
</organism>
<sequence length="105" mass="12465">MPKQPCTKCQGCLSFCTFYSEYLCESLYFCGMSYNKRNKLERICEIQRITLEHTRRGVTQKWVYDHVIYPRFLISISTFYNYLGVPARKELNKLKSPVESQPSLF</sequence>